<organism evidence="2 3">
    <name type="scientific">Bifidobacterium favimelis</name>
    <dbReference type="NCBI Taxonomy" id="3122979"/>
    <lineage>
        <taxon>Bacteria</taxon>
        <taxon>Bacillati</taxon>
        <taxon>Actinomycetota</taxon>
        <taxon>Actinomycetes</taxon>
        <taxon>Bifidobacteriales</taxon>
        <taxon>Bifidobacteriaceae</taxon>
        <taxon>Bifidobacterium</taxon>
    </lineage>
</organism>
<accession>A0ABU8ZMP9</accession>
<reference evidence="2 3" key="1">
    <citation type="submission" date="2024-02" db="EMBL/GenBank/DDBJ databases">
        <title>Bifidobacterium honeyensis sp. nov., isolated from the comb honey.</title>
        <authorList>
            <person name="Liu W."/>
            <person name="Li Y."/>
        </authorList>
    </citation>
    <scope>NUCLEOTIDE SEQUENCE [LARGE SCALE GENOMIC DNA]</scope>
    <source>
        <strain evidence="2 3">IMAU50988</strain>
    </source>
</reference>
<dbReference type="Proteomes" id="UP001373159">
    <property type="component" value="Unassembled WGS sequence"/>
</dbReference>
<evidence type="ECO:0008006" key="4">
    <source>
        <dbReference type="Google" id="ProtNLM"/>
    </source>
</evidence>
<keyword evidence="3" id="KW-1185">Reference proteome</keyword>
<name>A0ABU8ZMP9_9BIFI</name>
<proteinExistence type="predicted"/>
<feature type="compositionally biased region" description="Basic and acidic residues" evidence="1">
    <location>
        <begin position="13"/>
        <end position="32"/>
    </location>
</feature>
<gene>
    <name evidence="2" type="ORF">V8P97_02325</name>
</gene>
<evidence type="ECO:0000313" key="2">
    <source>
        <dbReference type="EMBL" id="MEK0306307.1"/>
    </source>
</evidence>
<dbReference type="RefSeq" id="WP_340468823.1">
    <property type="nucleotide sequence ID" value="NZ_JBANBB010000001.1"/>
</dbReference>
<feature type="region of interest" description="Disordered" evidence="1">
    <location>
        <begin position="1"/>
        <end position="32"/>
    </location>
</feature>
<sequence length="337" mass="36530">MGFKINFQNRGRGNRDDGPDRAGRGPRIDFPRMKLPKVDLPQVQVPRLKGTQIRLPHVALPEVRLPRTGLPHVGLPGTGRTEAVGQAAALPHPAVDPDELKRRRYDMTMELIARVSQVPGIRVDREDFLRREFAGAPDLDRILREGPAGIRPAEDLRRRADVLINASTTRSALVSFLTGLPSGPVTMTLAGTADVVQYFAFAVNLAQQVAYLYGQGELFDGPQGGLTDLGRSRIVAYLGIMFGVPQADSLLSRTQWGPDDESRQALVAMTLSRGILIPLLQNVAAGLGRRISRKGSARVLVDAIPALGGLVSGGMTYASFRTMGGRLADAFASRQRD</sequence>
<dbReference type="EMBL" id="JBANBB010000001">
    <property type="protein sequence ID" value="MEK0306307.1"/>
    <property type="molecule type" value="Genomic_DNA"/>
</dbReference>
<evidence type="ECO:0000256" key="1">
    <source>
        <dbReference type="SAM" id="MobiDB-lite"/>
    </source>
</evidence>
<evidence type="ECO:0000313" key="3">
    <source>
        <dbReference type="Proteomes" id="UP001373159"/>
    </source>
</evidence>
<protein>
    <recommendedName>
        <fullName evidence="4">EcsC family protein</fullName>
    </recommendedName>
</protein>
<comment type="caution">
    <text evidence="2">The sequence shown here is derived from an EMBL/GenBank/DDBJ whole genome shotgun (WGS) entry which is preliminary data.</text>
</comment>